<dbReference type="GO" id="GO:0005886">
    <property type="term" value="C:plasma membrane"/>
    <property type="evidence" value="ECO:0007669"/>
    <property type="project" value="UniProtKB-SubCell"/>
</dbReference>
<evidence type="ECO:0000256" key="2">
    <source>
        <dbReference type="ARBA" id="ARBA00007935"/>
    </source>
</evidence>
<dbReference type="GO" id="GO:0033214">
    <property type="term" value="P:siderophore-iron import into cell"/>
    <property type="evidence" value="ECO:0007669"/>
    <property type="project" value="TreeGrafter"/>
</dbReference>
<dbReference type="EMBL" id="JAENJH010000001">
    <property type="protein sequence ID" value="MBK1783162.1"/>
    <property type="molecule type" value="Genomic_DNA"/>
</dbReference>
<keyword evidence="4" id="KW-1003">Cell membrane</keyword>
<dbReference type="Proteomes" id="UP000635245">
    <property type="component" value="Unassembled WGS sequence"/>
</dbReference>
<dbReference type="SUPFAM" id="SSF81345">
    <property type="entry name" value="ABC transporter involved in vitamin B12 uptake, BtuC"/>
    <property type="match status" value="1"/>
</dbReference>
<evidence type="ECO:0000256" key="5">
    <source>
        <dbReference type="ARBA" id="ARBA00022692"/>
    </source>
</evidence>
<proteinExistence type="inferred from homology"/>
<evidence type="ECO:0000256" key="7">
    <source>
        <dbReference type="ARBA" id="ARBA00023136"/>
    </source>
</evidence>
<dbReference type="GO" id="GO:0022857">
    <property type="term" value="F:transmembrane transporter activity"/>
    <property type="evidence" value="ECO:0007669"/>
    <property type="project" value="InterPro"/>
</dbReference>
<organism evidence="9 10">
    <name type="scientific">Prauserella cavernicola</name>
    <dbReference type="NCBI Taxonomy" id="2800127"/>
    <lineage>
        <taxon>Bacteria</taxon>
        <taxon>Bacillati</taxon>
        <taxon>Actinomycetota</taxon>
        <taxon>Actinomycetes</taxon>
        <taxon>Pseudonocardiales</taxon>
        <taxon>Pseudonocardiaceae</taxon>
        <taxon>Prauserella</taxon>
    </lineage>
</organism>
<comment type="similarity">
    <text evidence="2">Belongs to the binding-protein-dependent transport system permease family. FecCD subfamily.</text>
</comment>
<accession>A0A934V2L9</accession>
<dbReference type="PANTHER" id="PTHR30472">
    <property type="entry name" value="FERRIC ENTEROBACTIN TRANSPORT SYSTEM PERMEASE PROTEIN"/>
    <property type="match status" value="1"/>
</dbReference>
<dbReference type="CDD" id="cd06550">
    <property type="entry name" value="TM_ABC_iron-siderophores_like"/>
    <property type="match status" value="1"/>
</dbReference>
<evidence type="ECO:0000256" key="1">
    <source>
        <dbReference type="ARBA" id="ARBA00004651"/>
    </source>
</evidence>
<evidence type="ECO:0000256" key="8">
    <source>
        <dbReference type="SAM" id="Phobius"/>
    </source>
</evidence>
<feature type="transmembrane region" description="Helical" evidence="8">
    <location>
        <begin position="85"/>
        <end position="104"/>
    </location>
</feature>
<comment type="subcellular location">
    <subcellularLocation>
        <location evidence="1">Cell membrane</location>
        <topology evidence="1">Multi-pass membrane protein</topology>
    </subcellularLocation>
</comment>
<dbReference type="Gene3D" id="1.10.3470.10">
    <property type="entry name" value="ABC transporter involved in vitamin B12 uptake, BtuC"/>
    <property type="match status" value="1"/>
</dbReference>
<dbReference type="InterPro" id="IPR037294">
    <property type="entry name" value="ABC_BtuC-like"/>
</dbReference>
<evidence type="ECO:0000256" key="3">
    <source>
        <dbReference type="ARBA" id="ARBA00022448"/>
    </source>
</evidence>
<feature type="transmembrane region" description="Helical" evidence="8">
    <location>
        <begin position="226"/>
        <end position="253"/>
    </location>
</feature>
<sequence>MVAGAVCLAVAVVLALVWLGLGSIALTPGEVVGALLGQGDRAATTVVVEWRLPRVLSALVLGAALGVSGAICQSLTRNPLGSPDIVGFTSGSHTGALLVLVVAGGTYGQLAFGALAGGIATAVVVYLLAWSRGMQGFRLIIVGIGITAMLGSLNTWLLLTADVEVALGASAWTAGSLNGARWPDAGIATATAALLILVACVAARPLRQLELGDAIATTSGVRIERARLGLLVLSVALTAVVTAVAGPINFIALAAPQIARRLTRAAGVTVLPSACVGALLLTASDGAAQWVFDPVQLPVGVVTVCIGGAYLVWLLVHEARRR</sequence>
<evidence type="ECO:0000256" key="6">
    <source>
        <dbReference type="ARBA" id="ARBA00022989"/>
    </source>
</evidence>
<feature type="transmembrane region" description="Helical" evidence="8">
    <location>
        <begin position="110"/>
        <end position="129"/>
    </location>
</feature>
<name>A0A934V2L9_9PSEU</name>
<dbReference type="PANTHER" id="PTHR30472:SF24">
    <property type="entry name" value="FERRIC ENTEROBACTIN TRANSPORT SYSTEM PERMEASE PROTEIN FEPG"/>
    <property type="match status" value="1"/>
</dbReference>
<feature type="transmembrane region" description="Helical" evidence="8">
    <location>
        <begin position="295"/>
        <end position="316"/>
    </location>
</feature>
<reference evidence="9" key="1">
    <citation type="submission" date="2020-12" db="EMBL/GenBank/DDBJ databases">
        <title>Prauserella sp. ASG 168, a novel actinomycete isolated from cave rock.</title>
        <authorList>
            <person name="Suriyachadkun C."/>
        </authorList>
    </citation>
    <scope>NUCLEOTIDE SEQUENCE</scope>
    <source>
        <strain evidence="9">ASG 168</strain>
    </source>
</reference>
<feature type="transmembrane region" description="Helical" evidence="8">
    <location>
        <begin position="53"/>
        <end position="73"/>
    </location>
</feature>
<gene>
    <name evidence="9" type="ORF">JHE00_02405</name>
</gene>
<evidence type="ECO:0000313" key="9">
    <source>
        <dbReference type="EMBL" id="MBK1783162.1"/>
    </source>
</evidence>
<protein>
    <submittedName>
        <fullName evidence="9">Iron chelate uptake ABC transporter family permease subunit</fullName>
    </submittedName>
</protein>
<feature type="transmembrane region" description="Helical" evidence="8">
    <location>
        <begin position="136"/>
        <end position="157"/>
    </location>
</feature>
<keyword evidence="7 8" id="KW-0472">Membrane</keyword>
<dbReference type="AlphaFoldDB" id="A0A934V2L9"/>
<comment type="caution">
    <text evidence="9">The sequence shown here is derived from an EMBL/GenBank/DDBJ whole genome shotgun (WGS) entry which is preliminary data.</text>
</comment>
<keyword evidence="6 8" id="KW-1133">Transmembrane helix</keyword>
<keyword evidence="10" id="KW-1185">Reference proteome</keyword>
<dbReference type="Pfam" id="PF01032">
    <property type="entry name" value="FecCD"/>
    <property type="match status" value="1"/>
</dbReference>
<evidence type="ECO:0000256" key="4">
    <source>
        <dbReference type="ARBA" id="ARBA00022475"/>
    </source>
</evidence>
<evidence type="ECO:0000313" key="10">
    <source>
        <dbReference type="Proteomes" id="UP000635245"/>
    </source>
</evidence>
<keyword evidence="3" id="KW-0813">Transport</keyword>
<dbReference type="InterPro" id="IPR000522">
    <property type="entry name" value="ABC_transptr_permease_BtuC"/>
</dbReference>
<feature type="transmembrane region" description="Helical" evidence="8">
    <location>
        <begin position="187"/>
        <end position="206"/>
    </location>
</feature>
<keyword evidence="5 8" id="KW-0812">Transmembrane</keyword>